<comment type="caution">
    <text evidence="15">The sequence shown here is derived from an EMBL/GenBank/DDBJ whole genome shotgun (WGS) entry which is preliminary data.</text>
</comment>
<evidence type="ECO:0000256" key="12">
    <source>
        <dbReference type="PROSITE-ProRule" id="PRU01343"/>
    </source>
</evidence>
<dbReference type="Pfam" id="PF03372">
    <property type="entry name" value="Exo_endo_phos"/>
    <property type="match status" value="1"/>
</dbReference>
<evidence type="ECO:0000256" key="9">
    <source>
        <dbReference type="PIRSR" id="PIRSR604808-1"/>
    </source>
</evidence>
<evidence type="ECO:0000256" key="10">
    <source>
        <dbReference type="PIRSR" id="PIRSR604808-2"/>
    </source>
</evidence>
<evidence type="ECO:0000313" key="16">
    <source>
        <dbReference type="Proteomes" id="UP000284375"/>
    </source>
</evidence>
<feature type="active site" description="Proton donor/acceptor" evidence="9">
    <location>
        <position position="198"/>
    </location>
</feature>
<evidence type="ECO:0000256" key="11">
    <source>
        <dbReference type="PIRSR" id="PIRSR604808-3"/>
    </source>
</evidence>
<gene>
    <name evidence="15" type="ORF">VSDG_10007</name>
</gene>
<keyword evidence="7 10" id="KW-0460">Magnesium</keyword>
<feature type="site" description="Interaction with DNA substrate" evidence="11">
    <location>
        <position position="316"/>
    </location>
</feature>
<feature type="binding site" evidence="10">
    <location>
        <position position="30"/>
    </location>
    <ligand>
        <name>Mg(2+)</name>
        <dbReference type="ChEBI" id="CHEBI:18420"/>
        <label>1</label>
    </ligand>
</feature>
<keyword evidence="5" id="KW-0378">Hydrolase</keyword>
<comment type="cofactor">
    <cofactor evidence="10">
        <name>Mg(2+)</name>
        <dbReference type="ChEBI" id="CHEBI:18420"/>
    </cofactor>
    <cofactor evidence="10">
        <name>Mn(2+)</name>
        <dbReference type="ChEBI" id="CHEBI:29035"/>
    </cofactor>
    <text evidence="10">Probably binds two magnesium or manganese ions per subunit.</text>
</comment>
<dbReference type="PROSITE" id="PS51435">
    <property type="entry name" value="AP_NUCLEASE_F1_4"/>
    <property type="match status" value="1"/>
</dbReference>
<dbReference type="Gene3D" id="3.60.10.10">
    <property type="entry name" value="Endonuclease/exonuclease/phosphatase"/>
    <property type="match status" value="1"/>
</dbReference>
<dbReference type="InterPro" id="IPR004808">
    <property type="entry name" value="AP_endonuc_1"/>
</dbReference>
<feature type="domain" description="GRF-type" evidence="14">
    <location>
        <begin position="587"/>
        <end position="639"/>
    </location>
</feature>
<dbReference type="STRING" id="252740.A0A423V8G9"/>
<evidence type="ECO:0000256" key="4">
    <source>
        <dbReference type="ARBA" id="ARBA00022771"/>
    </source>
</evidence>
<protein>
    <recommendedName>
        <fullName evidence="2">DNA-(apurinic or apyrimidinic site) endonuclease 2</fullName>
    </recommendedName>
</protein>
<evidence type="ECO:0000256" key="5">
    <source>
        <dbReference type="ARBA" id="ARBA00022801"/>
    </source>
</evidence>
<keyword evidence="8" id="KW-0539">Nucleus</keyword>
<evidence type="ECO:0000256" key="2">
    <source>
        <dbReference type="ARBA" id="ARBA00013541"/>
    </source>
</evidence>
<dbReference type="OrthoDB" id="391817at2759"/>
<organism evidence="15 16">
    <name type="scientific">Cytospora chrysosperma</name>
    <name type="common">Cytospora canker fungus</name>
    <name type="synonym">Sphaeria chrysosperma</name>
    <dbReference type="NCBI Taxonomy" id="252740"/>
    <lineage>
        <taxon>Eukaryota</taxon>
        <taxon>Fungi</taxon>
        <taxon>Dikarya</taxon>
        <taxon>Ascomycota</taxon>
        <taxon>Pezizomycotina</taxon>
        <taxon>Sordariomycetes</taxon>
        <taxon>Sordariomycetidae</taxon>
        <taxon>Diaporthales</taxon>
        <taxon>Cytosporaceae</taxon>
        <taxon>Cytospora</taxon>
    </lineage>
</organism>
<keyword evidence="6" id="KW-0862">Zinc</keyword>
<keyword evidence="10" id="KW-0464">Manganese</keyword>
<proteinExistence type="inferred from homology"/>
<dbReference type="GO" id="GO:0005634">
    <property type="term" value="C:nucleus"/>
    <property type="evidence" value="ECO:0007669"/>
    <property type="project" value="TreeGrafter"/>
</dbReference>
<name>A0A423V8G9_CYTCH</name>
<feature type="binding site" evidence="10">
    <location>
        <position position="200"/>
    </location>
    <ligand>
        <name>Mg(2+)</name>
        <dbReference type="ChEBI" id="CHEBI:18420"/>
        <label>1</label>
    </ligand>
</feature>
<dbReference type="SUPFAM" id="SSF56219">
    <property type="entry name" value="DNase I-like"/>
    <property type="match status" value="1"/>
</dbReference>
<dbReference type="InterPro" id="IPR020847">
    <property type="entry name" value="AP_endonuclease_F1_BS"/>
</dbReference>
<dbReference type="PANTHER" id="PTHR22748:SF4">
    <property type="entry name" value="DNA-(APURINIC OR APYRIMIDINIC SITE) ENDONUCLEASE 2"/>
    <property type="match status" value="1"/>
</dbReference>
<dbReference type="GO" id="GO:0003906">
    <property type="term" value="F:DNA-(apurinic or apyrimidinic site) endonuclease activity"/>
    <property type="evidence" value="ECO:0007669"/>
    <property type="project" value="TreeGrafter"/>
</dbReference>
<dbReference type="FunFam" id="3.60.10.10:FF:000079">
    <property type="entry name" value="DNA-(apurinic or apyrimidinic site) lyase"/>
    <property type="match status" value="1"/>
</dbReference>
<feature type="binding site" evidence="10">
    <location>
        <position position="9"/>
    </location>
    <ligand>
        <name>Mg(2+)</name>
        <dbReference type="ChEBI" id="CHEBI:18420"/>
        <label>1</label>
    </ligand>
</feature>
<feature type="compositionally biased region" description="Polar residues" evidence="13">
    <location>
        <begin position="389"/>
        <end position="403"/>
    </location>
</feature>
<feature type="active site" evidence="9">
    <location>
        <position position="159"/>
    </location>
</feature>
<keyword evidence="3 10" id="KW-0479">Metal-binding</keyword>
<feature type="binding site" evidence="10">
    <location>
        <position position="198"/>
    </location>
    <ligand>
        <name>Mg(2+)</name>
        <dbReference type="ChEBI" id="CHEBI:18420"/>
        <label>1</label>
    </ligand>
</feature>
<accession>A0A423V8G9</accession>
<feature type="active site" description="Proton acceptor" evidence="9">
    <location>
        <position position="316"/>
    </location>
</feature>
<comment type="similarity">
    <text evidence="1">Belongs to the DNA repair enzymes AP/ExoA family.</text>
</comment>
<feature type="region of interest" description="Disordered" evidence="13">
    <location>
        <begin position="517"/>
        <end position="557"/>
    </location>
</feature>
<evidence type="ECO:0000259" key="14">
    <source>
        <dbReference type="PROSITE" id="PS51999"/>
    </source>
</evidence>
<evidence type="ECO:0000256" key="6">
    <source>
        <dbReference type="ARBA" id="ARBA00022833"/>
    </source>
</evidence>
<dbReference type="InterPro" id="IPR010666">
    <property type="entry name" value="Znf_GRF"/>
</dbReference>
<dbReference type="PROSITE" id="PS00726">
    <property type="entry name" value="AP_NUCLEASE_F1_1"/>
    <property type="match status" value="1"/>
</dbReference>
<evidence type="ECO:0000256" key="13">
    <source>
        <dbReference type="SAM" id="MobiDB-lite"/>
    </source>
</evidence>
<reference evidence="15 16" key="1">
    <citation type="submission" date="2015-09" db="EMBL/GenBank/DDBJ databases">
        <title>Host preference determinants of Valsa canker pathogens revealed by comparative genomics.</title>
        <authorList>
            <person name="Yin Z."/>
            <person name="Huang L."/>
        </authorList>
    </citation>
    <scope>NUCLEOTIDE SEQUENCE [LARGE SCALE GENOMIC DNA]</scope>
    <source>
        <strain evidence="15 16">YSFL</strain>
    </source>
</reference>
<feature type="binding site" evidence="10">
    <location>
        <position position="316"/>
    </location>
    <ligand>
        <name>Mg(2+)</name>
        <dbReference type="ChEBI" id="CHEBI:18420"/>
        <label>1</label>
    </ligand>
</feature>
<dbReference type="InterPro" id="IPR005135">
    <property type="entry name" value="Endo/exonuclease/phosphatase"/>
</dbReference>
<dbReference type="GO" id="GO:0003677">
    <property type="term" value="F:DNA binding"/>
    <property type="evidence" value="ECO:0007669"/>
    <property type="project" value="InterPro"/>
</dbReference>
<dbReference type="InterPro" id="IPR036691">
    <property type="entry name" value="Endo/exonu/phosph_ase_sf"/>
</dbReference>
<dbReference type="Proteomes" id="UP000284375">
    <property type="component" value="Unassembled WGS sequence"/>
</dbReference>
<feature type="region of interest" description="Disordered" evidence="13">
    <location>
        <begin position="382"/>
        <end position="502"/>
    </location>
</feature>
<evidence type="ECO:0000256" key="7">
    <source>
        <dbReference type="ARBA" id="ARBA00022842"/>
    </source>
</evidence>
<feature type="site" description="Transition state stabilizer" evidence="11">
    <location>
        <position position="200"/>
    </location>
</feature>
<dbReference type="AlphaFoldDB" id="A0A423V8G9"/>
<dbReference type="PANTHER" id="PTHR22748">
    <property type="entry name" value="AP ENDONUCLEASE"/>
    <property type="match status" value="1"/>
</dbReference>
<evidence type="ECO:0000256" key="8">
    <source>
        <dbReference type="ARBA" id="ARBA00023242"/>
    </source>
</evidence>
<dbReference type="EMBL" id="LJZO01000094">
    <property type="protein sequence ID" value="ROV87083.1"/>
    <property type="molecule type" value="Genomic_DNA"/>
</dbReference>
<dbReference type="Pfam" id="PF06839">
    <property type="entry name" value="Zn_ribbon_GRF"/>
    <property type="match status" value="1"/>
</dbReference>
<dbReference type="GO" id="GO:0006284">
    <property type="term" value="P:base-excision repair"/>
    <property type="evidence" value="ECO:0007669"/>
    <property type="project" value="TreeGrafter"/>
</dbReference>
<dbReference type="GO" id="GO:0008270">
    <property type="term" value="F:zinc ion binding"/>
    <property type="evidence" value="ECO:0007669"/>
    <property type="project" value="UniProtKB-KW"/>
</dbReference>
<feature type="site" description="Important for catalytic activity" evidence="11">
    <location>
        <position position="290"/>
    </location>
</feature>
<dbReference type="GO" id="GO:0008311">
    <property type="term" value="F:double-stranded DNA 3'-5' DNA exonuclease activity"/>
    <property type="evidence" value="ECO:0007669"/>
    <property type="project" value="TreeGrafter"/>
</dbReference>
<evidence type="ECO:0000313" key="15">
    <source>
        <dbReference type="EMBL" id="ROV87083.1"/>
    </source>
</evidence>
<feature type="compositionally biased region" description="Low complexity" evidence="13">
    <location>
        <begin position="425"/>
        <end position="435"/>
    </location>
</feature>
<feature type="binding site" evidence="10">
    <location>
        <position position="315"/>
    </location>
    <ligand>
        <name>Mg(2+)</name>
        <dbReference type="ChEBI" id="CHEBI:18420"/>
        <label>1</label>
    </ligand>
</feature>
<dbReference type="PROSITE" id="PS51999">
    <property type="entry name" value="ZF_GRF"/>
    <property type="match status" value="1"/>
</dbReference>
<dbReference type="GO" id="GO:0008081">
    <property type="term" value="F:phosphoric diester hydrolase activity"/>
    <property type="evidence" value="ECO:0007669"/>
    <property type="project" value="TreeGrafter"/>
</dbReference>
<evidence type="ECO:0000256" key="3">
    <source>
        <dbReference type="ARBA" id="ARBA00022723"/>
    </source>
</evidence>
<sequence length="651" mass="72058">MGLRITTWNVNGIRYAMFDTLEADVVIMQEAKIQRKDLTDDMVLVPGWDVFFSLPKDKKGKIPTSVSVYSCLTPVAGYSGVAIYTRNSKCCPIRAEEGLTGVLCPPKSTTKFRDLPTDQQIGGYPLEGQLIGPIDEVMLDSEGRAVVLEFPAFVLIGVYVPATRDDTRTDFRMGFMSLLDARIRNLVAMGKQVILAGDLNIIRTDIDTAGCAEHLRKEGMTLDAFLSMPSRRFLNQLIFEGQVFGERDEGRENPVMWDITRTFHPNRQGMFTCWETKKNARPGNFGSRIDYILCTNGLKEWFKDSNIQEGLMGSDHCPVYATMADRIKIDSKDVHIIDLVNPEGMFKEGTRMREWSTRDMLPQSAKLLTEFDRRRSIKDMFTKKLATPKPQQDLNDSAFIESNTDTDDSLAMPLPNTKPSPSPAAPVSAEAPSTANLKSPSKGVSPKAFPKRATPSASSQPHKKLKAALSKDKSKPGPAQSTLKGFFRPKIAPPKTIKEESNQQELELEAVAGVGVLSSPAKKGPDGIAQKRGAGDDANDEAGRTANNSKETDDKLDAHDDTKFIDPIQSKESWSKLLRGKRAAPLCEHGQPCISYVVKKPGINCGRTFYMCSRPLGPSGQKEKNTQWRCATFIWARNADSKDTSTSQQSQ</sequence>
<evidence type="ECO:0000256" key="1">
    <source>
        <dbReference type="ARBA" id="ARBA00007092"/>
    </source>
</evidence>
<keyword evidence="4 12" id="KW-0863">Zinc-finger</keyword>
<keyword evidence="16" id="KW-1185">Reference proteome</keyword>